<organism evidence="1 2">
    <name type="scientific">Sorghum bicolor</name>
    <name type="common">Sorghum</name>
    <name type="synonym">Sorghum vulgare</name>
    <dbReference type="NCBI Taxonomy" id="4558"/>
    <lineage>
        <taxon>Eukaryota</taxon>
        <taxon>Viridiplantae</taxon>
        <taxon>Streptophyta</taxon>
        <taxon>Embryophyta</taxon>
        <taxon>Tracheophyta</taxon>
        <taxon>Spermatophyta</taxon>
        <taxon>Magnoliopsida</taxon>
        <taxon>Liliopsida</taxon>
        <taxon>Poales</taxon>
        <taxon>Poaceae</taxon>
        <taxon>PACMAD clade</taxon>
        <taxon>Panicoideae</taxon>
        <taxon>Andropogonodae</taxon>
        <taxon>Andropogoneae</taxon>
        <taxon>Sorghinae</taxon>
        <taxon>Sorghum</taxon>
    </lineage>
</organism>
<gene>
    <name evidence="1" type="ORF">SORBI_3001G376266</name>
</gene>
<dbReference type="EMBL" id="CM000760">
    <property type="protein sequence ID" value="OQU92615.1"/>
    <property type="molecule type" value="Genomic_DNA"/>
</dbReference>
<evidence type="ECO:0000313" key="2">
    <source>
        <dbReference type="Proteomes" id="UP000000768"/>
    </source>
</evidence>
<protein>
    <submittedName>
        <fullName evidence="1">Uncharacterized protein</fullName>
    </submittedName>
</protein>
<dbReference type="Gramene" id="OQU92615">
    <property type="protein sequence ID" value="OQU92615"/>
    <property type="gene ID" value="SORBI_3001G376266"/>
</dbReference>
<dbReference type="InParanoid" id="A0A1Z5SA54"/>
<reference evidence="1 2" key="1">
    <citation type="journal article" date="2009" name="Nature">
        <title>The Sorghum bicolor genome and the diversification of grasses.</title>
        <authorList>
            <person name="Paterson A.H."/>
            <person name="Bowers J.E."/>
            <person name="Bruggmann R."/>
            <person name="Dubchak I."/>
            <person name="Grimwood J."/>
            <person name="Gundlach H."/>
            <person name="Haberer G."/>
            <person name="Hellsten U."/>
            <person name="Mitros T."/>
            <person name="Poliakov A."/>
            <person name="Schmutz J."/>
            <person name="Spannagl M."/>
            <person name="Tang H."/>
            <person name="Wang X."/>
            <person name="Wicker T."/>
            <person name="Bharti A.K."/>
            <person name="Chapman J."/>
            <person name="Feltus F.A."/>
            <person name="Gowik U."/>
            <person name="Grigoriev I.V."/>
            <person name="Lyons E."/>
            <person name="Maher C.A."/>
            <person name="Martis M."/>
            <person name="Narechania A."/>
            <person name="Otillar R.P."/>
            <person name="Penning B.W."/>
            <person name="Salamov A.A."/>
            <person name="Wang Y."/>
            <person name="Zhang L."/>
            <person name="Carpita N.C."/>
            <person name="Freeling M."/>
            <person name="Gingle A.R."/>
            <person name="Hash C.T."/>
            <person name="Keller B."/>
            <person name="Klein P."/>
            <person name="Kresovich S."/>
            <person name="McCann M.C."/>
            <person name="Ming R."/>
            <person name="Peterson D.G."/>
            <person name="Mehboob-ur-Rahman"/>
            <person name="Ware D."/>
            <person name="Westhoff P."/>
            <person name="Mayer K.F."/>
            <person name="Messing J."/>
            <person name="Rokhsar D.S."/>
        </authorList>
    </citation>
    <scope>NUCLEOTIDE SEQUENCE [LARGE SCALE GENOMIC DNA]</scope>
    <source>
        <strain evidence="2">cv. BTx623</strain>
    </source>
</reference>
<dbReference type="AlphaFoldDB" id="A0A1Z5SA54"/>
<sequence length="35" mass="4129">MPQEAAGWFQGTIDVVRKFIWVLKFVSMETHYLLS</sequence>
<keyword evidence="2" id="KW-1185">Reference proteome</keyword>
<name>A0A1Z5SA54_SORBI</name>
<reference evidence="2" key="2">
    <citation type="journal article" date="2018" name="Plant J.">
        <title>The Sorghum bicolor reference genome: improved assembly, gene annotations, a transcriptome atlas, and signatures of genome organization.</title>
        <authorList>
            <person name="McCormick R.F."/>
            <person name="Truong S.K."/>
            <person name="Sreedasyam A."/>
            <person name="Jenkins J."/>
            <person name="Shu S."/>
            <person name="Sims D."/>
            <person name="Kennedy M."/>
            <person name="Amirebrahimi M."/>
            <person name="Weers B.D."/>
            <person name="McKinley B."/>
            <person name="Mattison A."/>
            <person name="Morishige D.T."/>
            <person name="Grimwood J."/>
            <person name="Schmutz J."/>
            <person name="Mullet J.E."/>
        </authorList>
    </citation>
    <scope>NUCLEOTIDE SEQUENCE [LARGE SCALE GENOMIC DNA]</scope>
    <source>
        <strain evidence="2">cv. BTx623</strain>
    </source>
</reference>
<proteinExistence type="predicted"/>
<dbReference type="Proteomes" id="UP000000768">
    <property type="component" value="Chromosome 1"/>
</dbReference>
<evidence type="ECO:0000313" key="1">
    <source>
        <dbReference type="EMBL" id="OQU92615.1"/>
    </source>
</evidence>
<accession>A0A1Z5SA54</accession>